<dbReference type="Pfam" id="PF00583">
    <property type="entry name" value="Acetyltransf_1"/>
    <property type="match status" value="1"/>
</dbReference>
<dbReference type="InterPro" id="IPR000182">
    <property type="entry name" value="GNAT_dom"/>
</dbReference>
<feature type="domain" description="N-acetyltransferase" evidence="2">
    <location>
        <begin position="99"/>
        <end position="196"/>
    </location>
</feature>
<dbReference type="Gene3D" id="3.40.630.30">
    <property type="match status" value="1"/>
</dbReference>
<evidence type="ECO:0000259" key="2">
    <source>
        <dbReference type="PROSITE" id="PS51186"/>
    </source>
</evidence>
<evidence type="ECO:0000313" key="3">
    <source>
        <dbReference type="EMBL" id="AYD90194.1"/>
    </source>
</evidence>
<organism evidence="3 4">
    <name type="scientific">Actinomyces lilanjuaniae</name>
    <dbReference type="NCBI Taxonomy" id="2321394"/>
    <lineage>
        <taxon>Bacteria</taxon>
        <taxon>Bacillati</taxon>
        <taxon>Actinomycetota</taxon>
        <taxon>Actinomycetes</taxon>
        <taxon>Actinomycetales</taxon>
        <taxon>Actinomycetaceae</taxon>
        <taxon>Actinomyces</taxon>
    </lineage>
</organism>
<dbReference type="EMBL" id="CP032514">
    <property type="protein sequence ID" value="AYD90194.1"/>
    <property type="molecule type" value="Genomic_DNA"/>
</dbReference>
<name>A0ABM6Z532_9ACTO</name>
<dbReference type="Proteomes" id="UP000273001">
    <property type="component" value="Chromosome"/>
</dbReference>
<feature type="region of interest" description="Disordered" evidence="1">
    <location>
        <begin position="249"/>
        <end position="277"/>
    </location>
</feature>
<dbReference type="RefSeq" id="WP_120204939.1">
    <property type="nucleotide sequence ID" value="NZ_CP032514.1"/>
</dbReference>
<keyword evidence="4" id="KW-1185">Reference proteome</keyword>
<dbReference type="CDD" id="cd04301">
    <property type="entry name" value="NAT_SF"/>
    <property type="match status" value="1"/>
</dbReference>
<sequence>MLNRYATGLTLRRGAEVAALYHRAFPPSERVPLPLLCLASLRRGVDLEVYEEGSALAGDCASAGSGPSAGVGRDARAKGGASWEAAGCHGPGRGSCSGLVGFTYTVQTPEVFFLLFLAVDDAHQGRGYGSQILGDVLERAGGRPVVLEIEPLDPSASNIGQRYRRLAFYRRHGLELTGYDVLEGGERYTVLSSTLPLHVPALGRALRRLVPSPLGLPGLERTRFWPERDTWPQAACSVAWPAGSVSARGPVEAAGAGSTADSAGAAASAGAVEGPRP</sequence>
<gene>
    <name evidence="3" type="ORF">D5R93_09615</name>
</gene>
<dbReference type="InterPro" id="IPR016181">
    <property type="entry name" value="Acyl_CoA_acyltransferase"/>
</dbReference>
<protein>
    <submittedName>
        <fullName evidence="3">N-acetyltransferase</fullName>
    </submittedName>
</protein>
<evidence type="ECO:0000256" key="1">
    <source>
        <dbReference type="SAM" id="MobiDB-lite"/>
    </source>
</evidence>
<dbReference type="PROSITE" id="PS51186">
    <property type="entry name" value="GNAT"/>
    <property type="match status" value="1"/>
</dbReference>
<accession>A0ABM6Z532</accession>
<dbReference type="SUPFAM" id="SSF55729">
    <property type="entry name" value="Acyl-CoA N-acyltransferases (Nat)"/>
    <property type="match status" value="1"/>
</dbReference>
<reference evidence="3 4" key="1">
    <citation type="submission" date="2018-09" db="EMBL/GenBank/DDBJ databases">
        <authorList>
            <person name="Li J."/>
        </authorList>
    </citation>
    <scope>NUCLEOTIDE SEQUENCE [LARGE SCALE GENOMIC DNA]</scope>
    <source>
        <strain evidence="3 4">2129</strain>
    </source>
</reference>
<feature type="compositionally biased region" description="Low complexity" evidence="1">
    <location>
        <begin position="253"/>
        <end position="271"/>
    </location>
</feature>
<evidence type="ECO:0000313" key="4">
    <source>
        <dbReference type="Proteomes" id="UP000273001"/>
    </source>
</evidence>
<proteinExistence type="predicted"/>